<dbReference type="Proteomes" id="UP001187192">
    <property type="component" value="Unassembled WGS sequence"/>
</dbReference>
<dbReference type="AlphaFoldDB" id="A0AA88A396"/>
<feature type="compositionally biased region" description="Basic and acidic residues" evidence="1">
    <location>
        <begin position="1"/>
        <end position="18"/>
    </location>
</feature>
<comment type="caution">
    <text evidence="2">The sequence shown here is derived from an EMBL/GenBank/DDBJ whole genome shotgun (WGS) entry which is preliminary data.</text>
</comment>
<name>A0AA88A396_FICCA</name>
<organism evidence="2 3">
    <name type="scientific">Ficus carica</name>
    <name type="common">Common fig</name>
    <dbReference type="NCBI Taxonomy" id="3494"/>
    <lineage>
        <taxon>Eukaryota</taxon>
        <taxon>Viridiplantae</taxon>
        <taxon>Streptophyta</taxon>
        <taxon>Embryophyta</taxon>
        <taxon>Tracheophyta</taxon>
        <taxon>Spermatophyta</taxon>
        <taxon>Magnoliopsida</taxon>
        <taxon>eudicotyledons</taxon>
        <taxon>Gunneridae</taxon>
        <taxon>Pentapetalae</taxon>
        <taxon>rosids</taxon>
        <taxon>fabids</taxon>
        <taxon>Rosales</taxon>
        <taxon>Moraceae</taxon>
        <taxon>Ficeae</taxon>
        <taxon>Ficus</taxon>
    </lineage>
</organism>
<accession>A0AA88A396</accession>
<evidence type="ECO:0000256" key="1">
    <source>
        <dbReference type="SAM" id="MobiDB-lite"/>
    </source>
</evidence>
<evidence type="ECO:0000313" key="3">
    <source>
        <dbReference type="Proteomes" id="UP001187192"/>
    </source>
</evidence>
<feature type="compositionally biased region" description="Basic and acidic residues" evidence="1">
    <location>
        <begin position="43"/>
        <end position="58"/>
    </location>
</feature>
<proteinExistence type="predicted"/>
<dbReference type="EMBL" id="BTGU01000025">
    <property type="protein sequence ID" value="GMN47343.1"/>
    <property type="molecule type" value="Genomic_DNA"/>
</dbReference>
<keyword evidence="3" id="KW-1185">Reference proteome</keyword>
<reference evidence="2" key="1">
    <citation type="submission" date="2023-07" db="EMBL/GenBank/DDBJ databases">
        <title>draft genome sequence of fig (Ficus carica).</title>
        <authorList>
            <person name="Takahashi T."/>
            <person name="Nishimura K."/>
        </authorList>
    </citation>
    <scope>NUCLEOTIDE SEQUENCE</scope>
</reference>
<evidence type="ECO:0000313" key="2">
    <source>
        <dbReference type="EMBL" id="GMN47343.1"/>
    </source>
</evidence>
<gene>
    <name evidence="2" type="ORF">TIFTF001_016526</name>
</gene>
<protein>
    <submittedName>
        <fullName evidence="2">Uncharacterized protein</fullName>
    </submittedName>
</protein>
<feature type="region of interest" description="Disordered" evidence="1">
    <location>
        <begin position="1"/>
        <end position="58"/>
    </location>
</feature>
<sequence length="58" mass="6689">MLKSTSEKGSDSSFDSRKPNSQPMPMILRSAFASPSRKRKREREKEKLSSKALEVFER</sequence>